<dbReference type="PRINTS" id="PR01251">
    <property type="entry name" value="AMPHIPHYSIN"/>
</dbReference>
<dbReference type="PROSITE" id="PS51021">
    <property type="entry name" value="BAR"/>
    <property type="match status" value="1"/>
</dbReference>
<dbReference type="GO" id="GO:0051666">
    <property type="term" value="P:actin cortical patch localization"/>
    <property type="evidence" value="ECO:0007669"/>
    <property type="project" value="InterPro"/>
</dbReference>
<proteinExistence type="predicted"/>
<keyword evidence="2" id="KW-0963">Cytoplasm</keyword>
<dbReference type="Proteomes" id="UP000268093">
    <property type="component" value="Unassembled WGS sequence"/>
</dbReference>
<dbReference type="GO" id="GO:1990528">
    <property type="term" value="C:Rvs161p-Rvs167p complex"/>
    <property type="evidence" value="ECO:0007669"/>
    <property type="project" value="TreeGrafter"/>
</dbReference>
<dbReference type="GO" id="GO:0097320">
    <property type="term" value="P:plasma membrane tubulation"/>
    <property type="evidence" value="ECO:0007669"/>
    <property type="project" value="TreeGrafter"/>
</dbReference>
<dbReference type="GO" id="GO:0008289">
    <property type="term" value="F:lipid binding"/>
    <property type="evidence" value="ECO:0007669"/>
    <property type="project" value="TreeGrafter"/>
</dbReference>
<gene>
    <name evidence="5" type="ORF">BC936DRAFT_145201</name>
</gene>
<evidence type="ECO:0000256" key="3">
    <source>
        <dbReference type="ARBA" id="ARBA00023212"/>
    </source>
</evidence>
<dbReference type="SUPFAM" id="SSF103657">
    <property type="entry name" value="BAR/IMD domain-like"/>
    <property type="match status" value="1"/>
</dbReference>
<evidence type="ECO:0000313" key="6">
    <source>
        <dbReference type="Proteomes" id="UP000268093"/>
    </source>
</evidence>
<keyword evidence="3" id="KW-0206">Cytoskeleton</keyword>
<dbReference type="EMBL" id="RBNI01003982">
    <property type="protein sequence ID" value="RUP47897.1"/>
    <property type="molecule type" value="Genomic_DNA"/>
</dbReference>
<dbReference type="Gene3D" id="1.20.1270.60">
    <property type="entry name" value="Arfaptin homology (AH) domain/BAR domain"/>
    <property type="match status" value="1"/>
</dbReference>
<dbReference type="PANTHER" id="PTHR47174">
    <property type="entry name" value="BRIDGING INTEGRATOR 3"/>
    <property type="match status" value="1"/>
</dbReference>
<organism evidence="5 6">
    <name type="scientific">Jimgerdemannia flammicorona</name>
    <dbReference type="NCBI Taxonomy" id="994334"/>
    <lineage>
        <taxon>Eukaryota</taxon>
        <taxon>Fungi</taxon>
        <taxon>Fungi incertae sedis</taxon>
        <taxon>Mucoromycota</taxon>
        <taxon>Mucoromycotina</taxon>
        <taxon>Endogonomycetes</taxon>
        <taxon>Endogonales</taxon>
        <taxon>Endogonaceae</taxon>
        <taxon>Jimgerdemannia</taxon>
    </lineage>
</organism>
<dbReference type="InterPro" id="IPR046982">
    <property type="entry name" value="BIN3/RVS161-like"/>
</dbReference>
<dbReference type="GO" id="GO:0031097">
    <property type="term" value="C:medial cortex"/>
    <property type="evidence" value="ECO:0007669"/>
    <property type="project" value="TreeGrafter"/>
</dbReference>
<dbReference type="SMART" id="SM00721">
    <property type="entry name" value="BAR"/>
    <property type="match status" value="1"/>
</dbReference>
<dbReference type="GO" id="GO:0006897">
    <property type="term" value="P:endocytosis"/>
    <property type="evidence" value="ECO:0007669"/>
    <property type="project" value="InterPro"/>
</dbReference>
<comment type="caution">
    <text evidence="5">The sequence shown here is derived from an EMBL/GenBank/DDBJ whole genome shotgun (WGS) entry which is preliminary data.</text>
</comment>
<reference evidence="5 6" key="1">
    <citation type="journal article" date="2018" name="New Phytol.">
        <title>Phylogenomics of Endogonaceae and evolution of mycorrhizas within Mucoromycota.</title>
        <authorList>
            <person name="Chang Y."/>
            <person name="Desiro A."/>
            <person name="Na H."/>
            <person name="Sandor L."/>
            <person name="Lipzen A."/>
            <person name="Clum A."/>
            <person name="Barry K."/>
            <person name="Grigoriev I.V."/>
            <person name="Martin F.M."/>
            <person name="Stajich J.E."/>
            <person name="Smith M.E."/>
            <person name="Bonito G."/>
            <person name="Spatafora J.W."/>
        </authorList>
    </citation>
    <scope>NUCLEOTIDE SEQUENCE [LARGE SCALE GENOMIC DNA]</scope>
    <source>
        <strain evidence="5 6">GMNB39</strain>
    </source>
</reference>
<evidence type="ECO:0000259" key="4">
    <source>
        <dbReference type="PROSITE" id="PS51021"/>
    </source>
</evidence>
<evidence type="ECO:0000313" key="5">
    <source>
        <dbReference type="EMBL" id="RUP47897.1"/>
    </source>
</evidence>
<protein>
    <submittedName>
        <fullName evidence="5">BAR adaptor protein Hob3</fullName>
    </submittedName>
</protein>
<dbReference type="InterPro" id="IPR027267">
    <property type="entry name" value="AH/BAR_dom_sf"/>
</dbReference>
<dbReference type="FunFam" id="1.20.1270.60:FF:000014">
    <property type="entry name" value="Protein hob3, variant"/>
    <property type="match status" value="1"/>
</dbReference>
<dbReference type="GO" id="GO:0043332">
    <property type="term" value="C:mating projection tip"/>
    <property type="evidence" value="ECO:0007669"/>
    <property type="project" value="TreeGrafter"/>
</dbReference>
<dbReference type="InterPro" id="IPR004148">
    <property type="entry name" value="BAR_dom"/>
</dbReference>
<dbReference type="AlphaFoldDB" id="A0A433DAN5"/>
<dbReference type="PANTHER" id="PTHR47174:SF3">
    <property type="entry name" value="BRIDGING INTEGRATOR 3"/>
    <property type="match status" value="1"/>
</dbReference>
<dbReference type="GO" id="GO:0015629">
    <property type="term" value="C:actin cytoskeleton"/>
    <property type="evidence" value="ECO:0007669"/>
    <property type="project" value="TreeGrafter"/>
</dbReference>
<evidence type="ECO:0000256" key="1">
    <source>
        <dbReference type="ARBA" id="ARBA00004245"/>
    </source>
</evidence>
<name>A0A433DAN5_9FUNG</name>
<accession>A0A433DAN5</accession>
<dbReference type="OrthoDB" id="446293at2759"/>
<comment type="subcellular location">
    <subcellularLocation>
        <location evidence="1">Cytoplasm</location>
        <location evidence="1">Cytoskeleton</location>
    </subcellularLocation>
</comment>
<feature type="domain" description="BAR" evidence="4">
    <location>
        <begin position="17"/>
        <end position="237"/>
    </location>
</feature>
<evidence type="ECO:0000256" key="2">
    <source>
        <dbReference type="ARBA" id="ARBA00022490"/>
    </source>
</evidence>
<keyword evidence="6" id="KW-1185">Reference proteome</keyword>
<dbReference type="Pfam" id="PF03114">
    <property type="entry name" value="BAR"/>
    <property type="match status" value="1"/>
</dbReference>
<sequence>MSWSGFKKNLNRAGTSIMQKVGATDKTVDKDYDAELARFRTLEVKTDKLAKEAKGYLDALRAMTASQKRIADTIHHFYDETAPLGLCGSKYKEVVERLDEDCRGELDTSFRTTVLEPLGRFCAYFPDVNEAIKRRQKKLLDYDAIRSKVSKLVDKPSEDPQRLPKAEAELNNAREIYENLNANLLADLPRIVELRVPYVDPSFEALVKSQLKFCQDSHERLDSLRQYFPPESEKLDGKVEDVLQQMRDLSICGMG</sequence>